<protein>
    <submittedName>
        <fullName evidence="3">SGNH/GDSL hydrolase family protein</fullName>
        <ecNumber evidence="3">3.1.-.-</ecNumber>
    </submittedName>
</protein>
<evidence type="ECO:0000313" key="3">
    <source>
        <dbReference type="EMBL" id="MDT0268758.1"/>
    </source>
</evidence>
<dbReference type="PANTHER" id="PTHR37981">
    <property type="entry name" value="LIPASE 2"/>
    <property type="match status" value="1"/>
</dbReference>
<keyword evidence="3" id="KW-0378">Hydrolase</keyword>
<evidence type="ECO:0000313" key="4">
    <source>
        <dbReference type="Proteomes" id="UP001183410"/>
    </source>
</evidence>
<dbReference type="Proteomes" id="UP001183410">
    <property type="component" value="Unassembled WGS sequence"/>
</dbReference>
<dbReference type="EC" id="3.1.-.-" evidence="3"/>
<dbReference type="Pfam" id="PF13472">
    <property type="entry name" value="Lipase_GDSL_2"/>
    <property type="match status" value="1"/>
</dbReference>
<comment type="caution">
    <text evidence="3">The sequence shown here is derived from an EMBL/GenBank/DDBJ whole genome shotgun (WGS) entry which is preliminary data.</text>
</comment>
<dbReference type="CDD" id="cd01823">
    <property type="entry name" value="SEST_like"/>
    <property type="match status" value="1"/>
</dbReference>
<feature type="signal peptide" evidence="1">
    <location>
        <begin position="1"/>
        <end position="26"/>
    </location>
</feature>
<keyword evidence="4" id="KW-1185">Reference proteome</keyword>
<proteinExistence type="predicted"/>
<dbReference type="SUPFAM" id="SSF52266">
    <property type="entry name" value="SGNH hydrolase"/>
    <property type="match status" value="1"/>
</dbReference>
<dbReference type="Gene3D" id="3.40.50.1110">
    <property type="entry name" value="SGNH hydrolase"/>
    <property type="match status" value="1"/>
</dbReference>
<name>A0ABU2JUU3_9ACTN</name>
<dbReference type="InterPro" id="IPR036514">
    <property type="entry name" value="SGNH_hydro_sf"/>
</dbReference>
<dbReference type="EMBL" id="JAVREO010000012">
    <property type="protein sequence ID" value="MDT0268758.1"/>
    <property type="molecule type" value="Genomic_DNA"/>
</dbReference>
<keyword evidence="1" id="KW-0732">Signal</keyword>
<dbReference type="InterPro" id="IPR013830">
    <property type="entry name" value="SGNH_hydro"/>
</dbReference>
<dbReference type="GO" id="GO:0016787">
    <property type="term" value="F:hydrolase activity"/>
    <property type="evidence" value="ECO:0007669"/>
    <property type="project" value="UniProtKB-KW"/>
</dbReference>
<feature type="domain" description="SGNH hydrolase-type esterase" evidence="2">
    <location>
        <begin position="33"/>
        <end position="247"/>
    </location>
</feature>
<dbReference type="PANTHER" id="PTHR37981:SF1">
    <property type="entry name" value="SGNH HYDROLASE-TYPE ESTERASE DOMAIN-CONTAINING PROTEIN"/>
    <property type="match status" value="1"/>
</dbReference>
<dbReference type="InterPro" id="IPR037460">
    <property type="entry name" value="SEST-like"/>
</dbReference>
<feature type="chain" id="PRO_5046825262" evidence="1">
    <location>
        <begin position="27"/>
        <end position="258"/>
    </location>
</feature>
<evidence type="ECO:0000256" key="1">
    <source>
        <dbReference type="SAM" id="SignalP"/>
    </source>
</evidence>
<dbReference type="RefSeq" id="WP_311668840.1">
    <property type="nucleotide sequence ID" value="NZ_JAVREO010000012.1"/>
</dbReference>
<accession>A0ABU2JUU3</accession>
<organism evidence="3 4">
    <name type="scientific">Streptomyces chisholmiae</name>
    <dbReference type="NCBI Taxonomy" id="3075540"/>
    <lineage>
        <taxon>Bacteria</taxon>
        <taxon>Bacillati</taxon>
        <taxon>Actinomycetota</taxon>
        <taxon>Actinomycetes</taxon>
        <taxon>Kitasatosporales</taxon>
        <taxon>Streptomycetaceae</taxon>
        <taxon>Streptomyces</taxon>
    </lineage>
</organism>
<sequence length="258" mass="26456">MRSARSLMVLVVAVAALLGLAQPASAAPGRYVALGDSYSSGSGAGAYYTDGGCQLSANAYPRLWAEANSPSSFAFVACGGAVTADVLAEQVSALTADTRLVTISIGGNDAGFGDVMTTCLLSSNATCAARNEQARNFIRQTLPGRLDNVYAEIADRAPDAQVVVLGYPHIFGSNATCLLAGATKRAALNSSSDTLSAVISARAAAHGFDYIDARATFDTHEVCGSGTDWIKGLSTDGAFHPNAAGQRGGYYQALEALV</sequence>
<gene>
    <name evidence="3" type="ORF">RM844_20945</name>
</gene>
<reference evidence="4" key="1">
    <citation type="submission" date="2023-07" db="EMBL/GenBank/DDBJ databases">
        <title>30 novel species of actinomycetes from the DSMZ collection.</title>
        <authorList>
            <person name="Nouioui I."/>
        </authorList>
    </citation>
    <scope>NUCLEOTIDE SEQUENCE [LARGE SCALE GENOMIC DNA]</scope>
    <source>
        <strain evidence="4">DSM 44915</strain>
    </source>
</reference>
<evidence type="ECO:0000259" key="2">
    <source>
        <dbReference type="Pfam" id="PF13472"/>
    </source>
</evidence>